<comment type="similarity">
    <text evidence="4">Belongs to the BCKDHA family.</text>
</comment>
<comment type="cofactor">
    <cofactor evidence="1 4">
        <name>thiamine diphosphate</name>
        <dbReference type="ChEBI" id="CHEBI:58937"/>
    </cofactor>
</comment>
<dbReference type="Proteomes" id="UP000277864">
    <property type="component" value="Unassembled WGS sequence"/>
</dbReference>
<keyword evidence="3 4" id="KW-0786">Thiamine pyrophosphate</keyword>
<sequence>MEKLKATGLSKKEIVEAYRMIKLGRVLDERLWQLTRIGKSSFIISGQGSEVGQVAMALPFQHKEDMFLPYYRDMVASMIWGMSTKDILLGSLGKQEDPSSHGRQMPNHYGSVEHNIVSFGSTVTTQYPLATGVAYSAILNEKDYVTLVTTGEGSAAEGDFHEALNFAGIKKLPIVFVVENNEYAISTPVEDEFSGKKLADHALAYHIKGDRIDGRDFAATYLAFKEAADYARSGKGPVLIELMVDRMTAHSSDDDQSIYRSDDELKALRDNDVIPVFEKQLIEEGYLTEKELDDILKEVTDEVNQATDEAEQSPDPDVSELYKHVYAHTEGGR</sequence>
<feature type="domain" description="Dehydrogenase E1 component" evidence="5">
    <location>
        <begin position="18"/>
        <end position="318"/>
    </location>
</feature>
<dbReference type="EMBL" id="PXZH01000005">
    <property type="protein sequence ID" value="RST88890.1"/>
    <property type="molecule type" value="Genomic_DNA"/>
</dbReference>
<dbReference type="EC" id="1.2.4.4" evidence="4"/>
<dbReference type="InterPro" id="IPR001017">
    <property type="entry name" value="DH_E1"/>
</dbReference>
<protein>
    <recommendedName>
        <fullName evidence="4">2-oxoisovalerate dehydrogenase subunit alpha</fullName>
        <ecNumber evidence="4">1.2.4.4</ecNumber>
    </recommendedName>
    <alternativeName>
        <fullName evidence="4">Branched-chain alpha-keto acid dehydrogenase E1 component alpha chain</fullName>
    </alternativeName>
</protein>
<evidence type="ECO:0000259" key="5">
    <source>
        <dbReference type="Pfam" id="PF00676"/>
    </source>
</evidence>
<proteinExistence type="inferred from homology"/>
<dbReference type="InterPro" id="IPR029061">
    <property type="entry name" value="THDP-binding"/>
</dbReference>
<evidence type="ECO:0000256" key="3">
    <source>
        <dbReference type="ARBA" id="ARBA00023052"/>
    </source>
</evidence>
<evidence type="ECO:0000256" key="4">
    <source>
        <dbReference type="RuleBase" id="RU365014"/>
    </source>
</evidence>
<dbReference type="RefSeq" id="WP_125943768.1">
    <property type="nucleotide sequence ID" value="NZ_PXZH01000005.1"/>
</dbReference>
<comment type="function">
    <text evidence="4">The branched-chain alpha-keto dehydrogenase complex catalyzes the overall conversion of alpha-keto acids to acyl-CoA and CO(2). It contains multiple copies of three enzymatic components: branched-chain alpha-keto acid decarboxylase (E1), lipoamide acyltransferase (E2) and lipoamide dehydrogenase (E3).</text>
</comment>
<dbReference type="InterPro" id="IPR050771">
    <property type="entry name" value="Alpha-ketoacid_DH_E1_comp"/>
</dbReference>
<evidence type="ECO:0000256" key="1">
    <source>
        <dbReference type="ARBA" id="ARBA00001964"/>
    </source>
</evidence>
<evidence type="ECO:0000256" key="2">
    <source>
        <dbReference type="ARBA" id="ARBA00023002"/>
    </source>
</evidence>
<dbReference type="OrthoDB" id="9766715at2"/>
<gene>
    <name evidence="6" type="ORF">C7P63_08700</name>
</gene>
<accession>A0A429Z5D4</accession>
<name>A0A429Z5D4_9ENTE</name>
<dbReference type="AlphaFoldDB" id="A0A429Z5D4"/>
<dbReference type="Gene3D" id="3.40.50.970">
    <property type="match status" value="1"/>
</dbReference>
<dbReference type="PANTHER" id="PTHR43380">
    <property type="entry name" value="2-OXOISOVALERATE DEHYDROGENASE SUBUNIT ALPHA, MITOCHONDRIAL"/>
    <property type="match status" value="1"/>
</dbReference>
<evidence type="ECO:0000313" key="6">
    <source>
        <dbReference type="EMBL" id="RST88890.1"/>
    </source>
</evidence>
<comment type="catalytic activity">
    <reaction evidence="4">
        <text>N(6)-[(R)-lipoyl]-L-lysyl-[protein] + 3-methyl-2-oxobutanoate + H(+) = N(6)-[(R)-S(8)-2-methylpropanoyldihydrolipoyl]-L-lysyl-[protein] + CO2</text>
        <dbReference type="Rhea" id="RHEA:13457"/>
        <dbReference type="Rhea" id="RHEA-COMP:10474"/>
        <dbReference type="Rhea" id="RHEA-COMP:10497"/>
        <dbReference type="ChEBI" id="CHEBI:11851"/>
        <dbReference type="ChEBI" id="CHEBI:15378"/>
        <dbReference type="ChEBI" id="CHEBI:16526"/>
        <dbReference type="ChEBI" id="CHEBI:83099"/>
        <dbReference type="ChEBI" id="CHEBI:83142"/>
        <dbReference type="EC" id="1.2.4.4"/>
    </reaction>
</comment>
<keyword evidence="7" id="KW-1185">Reference proteome</keyword>
<evidence type="ECO:0000313" key="7">
    <source>
        <dbReference type="Proteomes" id="UP000277864"/>
    </source>
</evidence>
<dbReference type="GO" id="GO:0003863">
    <property type="term" value="F:branched-chain 2-oxo acid dehydrogenase activity"/>
    <property type="evidence" value="ECO:0007669"/>
    <property type="project" value="UniProtKB-EC"/>
</dbReference>
<organism evidence="6 7">
    <name type="scientific">Vagococcus humatus</name>
    <dbReference type="NCBI Taxonomy" id="1889241"/>
    <lineage>
        <taxon>Bacteria</taxon>
        <taxon>Bacillati</taxon>
        <taxon>Bacillota</taxon>
        <taxon>Bacilli</taxon>
        <taxon>Lactobacillales</taxon>
        <taxon>Enterococcaceae</taxon>
        <taxon>Vagococcus</taxon>
    </lineage>
</organism>
<reference evidence="6 7" key="1">
    <citation type="submission" date="2018-03" db="EMBL/GenBank/DDBJ databases">
        <authorList>
            <person name="Gulvik C.A."/>
        </authorList>
    </citation>
    <scope>NUCLEOTIDE SEQUENCE [LARGE SCALE GENOMIC DNA]</scope>
    <source>
        <strain evidence="6 7">JCM 31581</strain>
    </source>
</reference>
<comment type="caution">
    <text evidence="6">The sequence shown here is derived from an EMBL/GenBank/DDBJ whole genome shotgun (WGS) entry which is preliminary data.</text>
</comment>
<dbReference type="CDD" id="cd02000">
    <property type="entry name" value="TPP_E1_PDC_ADC_BCADC"/>
    <property type="match status" value="1"/>
</dbReference>
<keyword evidence="2 4" id="KW-0560">Oxidoreductase</keyword>
<dbReference type="Pfam" id="PF00676">
    <property type="entry name" value="E1_dh"/>
    <property type="match status" value="1"/>
</dbReference>
<dbReference type="PANTHER" id="PTHR43380:SF1">
    <property type="entry name" value="2-OXOISOVALERATE DEHYDROGENASE SUBUNIT ALPHA, MITOCHONDRIAL"/>
    <property type="match status" value="1"/>
</dbReference>
<dbReference type="GO" id="GO:0009083">
    <property type="term" value="P:branched-chain amino acid catabolic process"/>
    <property type="evidence" value="ECO:0007669"/>
    <property type="project" value="TreeGrafter"/>
</dbReference>
<dbReference type="SUPFAM" id="SSF52518">
    <property type="entry name" value="Thiamin diphosphate-binding fold (THDP-binding)"/>
    <property type="match status" value="1"/>
</dbReference>